<dbReference type="InterPro" id="IPR006043">
    <property type="entry name" value="NCS2"/>
</dbReference>
<organism evidence="7 8">
    <name type="scientific">Paspalum notatum var. saurae</name>
    <dbReference type="NCBI Taxonomy" id="547442"/>
    <lineage>
        <taxon>Eukaryota</taxon>
        <taxon>Viridiplantae</taxon>
        <taxon>Streptophyta</taxon>
        <taxon>Embryophyta</taxon>
        <taxon>Tracheophyta</taxon>
        <taxon>Spermatophyta</taxon>
        <taxon>Magnoliopsida</taxon>
        <taxon>Liliopsida</taxon>
        <taxon>Poales</taxon>
        <taxon>Poaceae</taxon>
        <taxon>PACMAD clade</taxon>
        <taxon>Panicoideae</taxon>
        <taxon>Andropogonodae</taxon>
        <taxon>Paspaleae</taxon>
        <taxon>Paspalinae</taxon>
        <taxon>Paspalum</taxon>
    </lineage>
</organism>
<dbReference type="AlphaFoldDB" id="A0AAQ3WFX4"/>
<comment type="similarity">
    <text evidence="2">Belongs to the nucleobase:cation symporter-2 (NCS2) (TC 2.A.40) family.</text>
</comment>
<feature type="transmembrane region" description="Helical" evidence="6">
    <location>
        <begin position="58"/>
        <end position="74"/>
    </location>
</feature>
<comment type="subcellular location">
    <subcellularLocation>
        <location evidence="1">Membrane</location>
        <topology evidence="1">Multi-pass membrane protein</topology>
    </subcellularLocation>
</comment>
<keyword evidence="8" id="KW-1185">Reference proteome</keyword>
<keyword evidence="3 6" id="KW-0812">Transmembrane</keyword>
<dbReference type="Pfam" id="PF00860">
    <property type="entry name" value="Xan_ur_permease"/>
    <property type="match status" value="1"/>
</dbReference>
<keyword evidence="5 6" id="KW-0472">Membrane</keyword>
<protein>
    <submittedName>
        <fullName evidence="7">Uncharacterized protein</fullName>
    </submittedName>
</protein>
<reference evidence="7 8" key="1">
    <citation type="submission" date="2024-02" db="EMBL/GenBank/DDBJ databases">
        <title>High-quality chromosome-scale genome assembly of Pensacola bahiagrass (Paspalum notatum Flugge var. saurae).</title>
        <authorList>
            <person name="Vega J.M."/>
            <person name="Podio M."/>
            <person name="Orjuela J."/>
            <person name="Siena L.A."/>
            <person name="Pessino S.C."/>
            <person name="Combes M.C."/>
            <person name="Mariac C."/>
            <person name="Albertini E."/>
            <person name="Pupilli F."/>
            <person name="Ortiz J.P.A."/>
            <person name="Leblanc O."/>
        </authorList>
    </citation>
    <scope>NUCLEOTIDE SEQUENCE [LARGE SCALE GENOMIC DNA]</scope>
    <source>
        <strain evidence="7">R1</strain>
        <tissue evidence="7">Leaf</tissue>
    </source>
</reference>
<evidence type="ECO:0000256" key="3">
    <source>
        <dbReference type="ARBA" id="ARBA00022692"/>
    </source>
</evidence>
<evidence type="ECO:0000256" key="5">
    <source>
        <dbReference type="ARBA" id="ARBA00023136"/>
    </source>
</evidence>
<keyword evidence="4 6" id="KW-1133">Transmembrane helix</keyword>
<sequence>MVEICLKSYLLGGKFGALLASIPLPLFSALYCVLFAYSVGAGLCLLQYCNLNTLRTKFILSVSLFMGLSIPQYFRIYEMFFGFGPVHTHSVVFNVMVNVIFSSPATEAQVRKDRGWHWWEKFKSNKNDTRSEEFYALPYGLS</sequence>
<feature type="transmembrane region" description="Helical" evidence="6">
    <location>
        <begin position="24"/>
        <end position="46"/>
    </location>
</feature>
<dbReference type="GO" id="GO:0016020">
    <property type="term" value="C:membrane"/>
    <property type="evidence" value="ECO:0007669"/>
    <property type="project" value="UniProtKB-SubCell"/>
</dbReference>
<accession>A0AAQ3WFX4</accession>
<evidence type="ECO:0000313" key="8">
    <source>
        <dbReference type="Proteomes" id="UP001341281"/>
    </source>
</evidence>
<evidence type="ECO:0000256" key="6">
    <source>
        <dbReference type="SAM" id="Phobius"/>
    </source>
</evidence>
<evidence type="ECO:0000313" key="7">
    <source>
        <dbReference type="EMBL" id="WVZ60156.1"/>
    </source>
</evidence>
<feature type="non-terminal residue" evidence="7">
    <location>
        <position position="142"/>
    </location>
</feature>
<dbReference type="PANTHER" id="PTHR11119">
    <property type="entry name" value="XANTHINE-URACIL / VITAMIN C PERMEASE FAMILY MEMBER"/>
    <property type="match status" value="1"/>
</dbReference>
<feature type="transmembrane region" description="Helical" evidence="6">
    <location>
        <begin position="80"/>
        <end position="101"/>
    </location>
</feature>
<dbReference type="EMBL" id="CP144746">
    <property type="protein sequence ID" value="WVZ60156.1"/>
    <property type="molecule type" value="Genomic_DNA"/>
</dbReference>
<gene>
    <name evidence="7" type="ORF">U9M48_010212</name>
</gene>
<evidence type="ECO:0000256" key="2">
    <source>
        <dbReference type="ARBA" id="ARBA00008821"/>
    </source>
</evidence>
<evidence type="ECO:0000256" key="1">
    <source>
        <dbReference type="ARBA" id="ARBA00004141"/>
    </source>
</evidence>
<proteinExistence type="inferred from homology"/>
<dbReference type="GO" id="GO:0022857">
    <property type="term" value="F:transmembrane transporter activity"/>
    <property type="evidence" value="ECO:0007669"/>
    <property type="project" value="InterPro"/>
</dbReference>
<dbReference type="Proteomes" id="UP001341281">
    <property type="component" value="Chromosome 02"/>
</dbReference>
<name>A0AAQ3WFX4_PASNO</name>
<evidence type="ECO:0000256" key="4">
    <source>
        <dbReference type="ARBA" id="ARBA00022989"/>
    </source>
</evidence>